<evidence type="ECO:0000256" key="1">
    <source>
        <dbReference type="ARBA" id="ARBA00001927"/>
    </source>
</evidence>
<dbReference type="Gene3D" id="3.30.70.20">
    <property type="match status" value="1"/>
</dbReference>
<feature type="domain" description="4Fe-4S ferredoxin-type" evidence="12">
    <location>
        <begin position="1"/>
        <end position="30"/>
    </location>
</feature>
<evidence type="ECO:0000256" key="8">
    <source>
        <dbReference type="ARBA" id="ARBA00023004"/>
    </source>
</evidence>
<evidence type="ECO:0000256" key="6">
    <source>
        <dbReference type="ARBA" id="ARBA00022737"/>
    </source>
</evidence>
<keyword evidence="5 11" id="KW-0479">Metal-binding</keyword>
<evidence type="ECO:0000256" key="7">
    <source>
        <dbReference type="ARBA" id="ARBA00022982"/>
    </source>
</evidence>
<comment type="cofactor">
    <cofactor evidence="2 11">
        <name>[4Fe-4S] cluster</name>
        <dbReference type="ChEBI" id="CHEBI:49883"/>
    </cofactor>
</comment>
<dbReference type="Pfam" id="PF11953">
    <property type="entry name" value="DUF3470"/>
    <property type="match status" value="1"/>
</dbReference>
<organism evidence="13 14">
    <name type="scientific">Halalkalibaculum roseum</name>
    <dbReference type="NCBI Taxonomy" id="2709311"/>
    <lineage>
        <taxon>Bacteria</taxon>
        <taxon>Pseudomonadati</taxon>
        <taxon>Balneolota</taxon>
        <taxon>Balneolia</taxon>
        <taxon>Balneolales</taxon>
        <taxon>Balneolaceae</taxon>
        <taxon>Halalkalibaculum</taxon>
    </lineage>
</organism>
<comment type="cofactor">
    <cofactor evidence="1 11">
        <name>[3Fe-4S] cluster</name>
        <dbReference type="ChEBI" id="CHEBI:21137"/>
    </cofactor>
</comment>
<dbReference type="GO" id="GO:0009055">
    <property type="term" value="F:electron transfer activity"/>
    <property type="evidence" value="ECO:0007669"/>
    <property type="project" value="InterPro"/>
</dbReference>
<keyword evidence="9 11" id="KW-0411">Iron-sulfur</keyword>
<keyword evidence="8 11" id="KW-0408">Iron</keyword>
<dbReference type="Proteomes" id="UP000473278">
    <property type="component" value="Unassembled WGS sequence"/>
</dbReference>
<evidence type="ECO:0000313" key="13">
    <source>
        <dbReference type="EMBL" id="NGP75113.1"/>
    </source>
</evidence>
<dbReference type="RefSeq" id="WP_165139459.1">
    <property type="nucleotide sequence ID" value="NZ_JAALLT010000001.1"/>
</dbReference>
<evidence type="ECO:0000256" key="9">
    <source>
        <dbReference type="ARBA" id="ARBA00023014"/>
    </source>
</evidence>
<keyword evidence="7 11" id="KW-0249">Electron transport</keyword>
<dbReference type="InterPro" id="IPR050294">
    <property type="entry name" value="RnfB_subfamily"/>
</dbReference>
<keyword evidence="14" id="KW-1185">Reference proteome</keyword>
<accession>A0A6M1T417</accession>
<evidence type="ECO:0000256" key="4">
    <source>
        <dbReference type="ARBA" id="ARBA00022485"/>
    </source>
</evidence>
<comment type="caution">
    <text evidence="13">The sequence shown here is derived from an EMBL/GenBank/DDBJ whole genome shotgun (WGS) entry which is preliminary data.</text>
</comment>
<evidence type="ECO:0000256" key="10">
    <source>
        <dbReference type="ARBA" id="ARBA00023291"/>
    </source>
</evidence>
<evidence type="ECO:0000256" key="2">
    <source>
        <dbReference type="ARBA" id="ARBA00001966"/>
    </source>
</evidence>
<dbReference type="EMBL" id="JAALLT010000001">
    <property type="protein sequence ID" value="NGP75113.1"/>
    <property type="molecule type" value="Genomic_DNA"/>
</dbReference>
<dbReference type="PANTHER" id="PTHR42859:SF2">
    <property type="entry name" value="FERREDOXIN"/>
    <property type="match status" value="1"/>
</dbReference>
<evidence type="ECO:0000313" key="14">
    <source>
        <dbReference type="Proteomes" id="UP000473278"/>
    </source>
</evidence>
<dbReference type="PROSITE" id="PS51379">
    <property type="entry name" value="4FE4S_FER_2"/>
    <property type="match status" value="2"/>
</dbReference>
<keyword evidence="3 11" id="KW-0813">Transport</keyword>
<dbReference type="SUPFAM" id="SSF54862">
    <property type="entry name" value="4Fe-4S ferredoxins"/>
    <property type="match status" value="1"/>
</dbReference>
<proteinExistence type="predicted"/>
<dbReference type="GO" id="GO:0051538">
    <property type="term" value="F:3 iron, 4 sulfur cluster binding"/>
    <property type="evidence" value="ECO:0007669"/>
    <property type="project" value="UniProtKB-KW"/>
</dbReference>
<evidence type="ECO:0000259" key="12">
    <source>
        <dbReference type="PROSITE" id="PS51379"/>
    </source>
</evidence>
<keyword evidence="6 11" id="KW-0677">Repeat</keyword>
<dbReference type="PROSITE" id="PS00198">
    <property type="entry name" value="4FE4S_FER_1"/>
    <property type="match status" value="1"/>
</dbReference>
<dbReference type="GO" id="GO:0046872">
    <property type="term" value="F:metal ion binding"/>
    <property type="evidence" value="ECO:0007669"/>
    <property type="project" value="UniProtKB-KW"/>
</dbReference>
<comment type="function">
    <text evidence="11">Ferredoxins are iron-sulfur proteins that transfer electrons in a wide variety of metabolic reactions.</text>
</comment>
<dbReference type="PANTHER" id="PTHR42859">
    <property type="entry name" value="OXIDOREDUCTASE"/>
    <property type="match status" value="1"/>
</dbReference>
<dbReference type="InterPro" id="IPR017896">
    <property type="entry name" value="4Fe4S_Fe-S-bd"/>
</dbReference>
<name>A0A6M1T417_9BACT</name>
<gene>
    <name evidence="13" type="ORF">G3570_00595</name>
</gene>
<keyword evidence="10 11" id="KW-0003">3Fe-4S</keyword>
<dbReference type="InterPro" id="IPR022569">
    <property type="entry name" value="Fd_C"/>
</dbReference>
<evidence type="ECO:0000256" key="11">
    <source>
        <dbReference type="RuleBase" id="RU364098"/>
    </source>
</evidence>
<reference evidence="13 14" key="1">
    <citation type="submission" date="2020-02" db="EMBL/GenBank/DDBJ databases">
        <title>Balneolaceae bacterium YR4-1, complete genome.</title>
        <authorList>
            <person name="Li Y."/>
            <person name="Wu S."/>
        </authorList>
    </citation>
    <scope>NUCLEOTIDE SEQUENCE [LARGE SCALE GENOMIC DNA]</scope>
    <source>
        <strain evidence="13 14">YR4-1</strain>
    </source>
</reference>
<dbReference type="GO" id="GO:0051539">
    <property type="term" value="F:4 iron, 4 sulfur cluster binding"/>
    <property type="evidence" value="ECO:0007669"/>
    <property type="project" value="UniProtKB-KW"/>
</dbReference>
<dbReference type="InterPro" id="IPR017900">
    <property type="entry name" value="4Fe4S_Fe_S_CS"/>
</dbReference>
<keyword evidence="4 11" id="KW-0004">4Fe-4S</keyword>
<evidence type="ECO:0000256" key="5">
    <source>
        <dbReference type="ARBA" id="ARBA00022723"/>
    </source>
</evidence>
<dbReference type="PRINTS" id="PR00354">
    <property type="entry name" value="7FE8SFRDOXIN"/>
</dbReference>
<dbReference type="AlphaFoldDB" id="A0A6M1T417"/>
<protein>
    <recommendedName>
        <fullName evidence="11">Ferredoxin</fullName>
    </recommendedName>
</protein>
<sequence>MAYVVTDPCIQCKHTNCSAVCPVDAFREGPNFLVIDPLECIDCDACVAECPEEAIYPDDEVPMEWVDYIELNERLSEEWAEHVINEVKEPLPEVDMWSGREDKREHLIENWENALEVGT</sequence>
<feature type="domain" description="4Fe-4S ferredoxin-type" evidence="12">
    <location>
        <begin position="31"/>
        <end position="60"/>
    </location>
</feature>
<dbReference type="Pfam" id="PF13237">
    <property type="entry name" value="Fer4_10"/>
    <property type="match status" value="1"/>
</dbReference>
<evidence type="ECO:0000256" key="3">
    <source>
        <dbReference type="ARBA" id="ARBA00022448"/>
    </source>
</evidence>
<dbReference type="InterPro" id="IPR000813">
    <property type="entry name" value="7Fe_ferredoxin"/>
</dbReference>